<evidence type="ECO:0000313" key="2">
    <source>
        <dbReference type="Proteomes" id="UP000503011"/>
    </source>
</evidence>
<dbReference type="KEGG" id="psuu:Psuf_061960"/>
<gene>
    <name evidence="1" type="ORF">Psuf_061960</name>
</gene>
<dbReference type="Proteomes" id="UP000503011">
    <property type="component" value="Chromosome"/>
</dbReference>
<evidence type="ECO:0000313" key="1">
    <source>
        <dbReference type="EMBL" id="BCB88883.1"/>
    </source>
</evidence>
<name>A0A6F8YSC3_9ACTN</name>
<reference evidence="1 2" key="1">
    <citation type="submission" date="2020-03" db="EMBL/GenBank/DDBJ databases">
        <title>Whole genome shotgun sequence of Phytohabitans suffuscus NBRC 105367.</title>
        <authorList>
            <person name="Komaki H."/>
            <person name="Tamura T."/>
        </authorList>
    </citation>
    <scope>NUCLEOTIDE SEQUENCE [LARGE SCALE GENOMIC DNA]</scope>
    <source>
        <strain evidence="1 2">NBRC 105367</strain>
    </source>
</reference>
<dbReference type="AlphaFoldDB" id="A0A6F8YSC3"/>
<accession>A0A6F8YSC3</accession>
<protein>
    <submittedName>
        <fullName evidence="1">Uncharacterized protein</fullName>
    </submittedName>
</protein>
<dbReference type="EMBL" id="AP022871">
    <property type="protein sequence ID" value="BCB88883.1"/>
    <property type="molecule type" value="Genomic_DNA"/>
</dbReference>
<proteinExistence type="predicted"/>
<keyword evidence="2" id="KW-1185">Reference proteome</keyword>
<reference evidence="1 2" key="2">
    <citation type="submission" date="2020-03" db="EMBL/GenBank/DDBJ databases">
        <authorList>
            <person name="Ichikawa N."/>
            <person name="Kimura A."/>
            <person name="Kitahashi Y."/>
            <person name="Uohara A."/>
        </authorList>
    </citation>
    <scope>NUCLEOTIDE SEQUENCE [LARGE SCALE GENOMIC DNA]</scope>
    <source>
        <strain evidence="1 2">NBRC 105367</strain>
    </source>
</reference>
<organism evidence="1 2">
    <name type="scientific">Phytohabitans suffuscus</name>
    <dbReference type="NCBI Taxonomy" id="624315"/>
    <lineage>
        <taxon>Bacteria</taxon>
        <taxon>Bacillati</taxon>
        <taxon>Actinomycetota</taxon>
        <taxon>Actinomycetes</taxon>
        <taxon>Micromonosporales</taxon>
        <taxon>Micromonosporaceae</taxon>
    </lineage>
</organism>
<sequence>MEQIRLVDDGVGQDGVSDFATNMIKGYLLEYTQEFARRHIDPDLRRRFVVERVRFDFNTETWVSGTYELPFLDPEKTGASTRRRNRRTDVGEYVLLTPTDLLSRNDTFINREDLLRNFDKVVKSCENENLRAKINEYFNKKLMEVEGESPRLEAITQTLWRFPDLYELYLKLKEREAQTANRQNRDDVDYITTVFVTRVREIINELERRTDFYSHSPDSHGEALKRVWAFKRYVEDQDGYRVINRRGKPFSDEMEVQLFFGLIWYGTTFDVNREPNNGRGPVDFKVSYGRDKALVELKLASNSKLEMNLQKQVAIYEKANQTQKSIKVIIFYTERQEARVRDILKKLELDQDPSIVLVDARDDNKPSASKAK</sequence>